<evidence type="ECO:0000259" key="2">
    <source>
        <dbReference type="Pfam" id="PF20703"/>
    </source>
</evidence>
<evidence type="ECO:0000313" key="3">
    <source>
        <dbReference type="EMBL" id="VXD17839.1"/>
    </source>
</evidence>
<dbReference type="InterPro" id="IPR011600">
    <property type="entry name" value="Pept_C14_caspase"/>
</dbReference>
<dbReference type="Pfam" id="PF00656">
    <property type="entry name" value="Peptidase_C14"/>
    <property type="match status" value="1"/>
</dbReference>
<dbReference type="GO" id="GO:0004197">
    <property type="term" value="F:cysteine-type endopeptidase activity"/>
    <property type="evidence" value="ECO:0007669"/>
    <property type="project" value="InterPro"/>
</dbReference>
<name>A0A7Z9BPZ0_9CYAN</name>
<evidence type="ECO:0000259" key="1">
    <source>
        <dbReference type="Pfam" id="PF00656"/>
    </source>
</evidence>
<dbReference type="RefSeq" id="WP_083617511.1">
    <property type="nucleotide sequence ID" value="NZ_LR735001.1"/>
</dbReference>
<dbReference type="Gene3D" id="3.40.50.300">
    <property type="entry name" value="P-loop containing nucleotide triphosphate hydrolases"/>
    <property type="match status" value="1"/>
</dbReference>
<feature type="domain" description="Novel STAND NTPase 1" evidence="2">
    <location>
        <begin position="269"/>
        <end position="684"/>
    </location>
</feature>
<accession>A0A7Z9BPZ0</accession>
<dbReference type="Gene3D" id="3.40.50.1460">
    <property type="match status" value="1"/>
</dbReference>
<dbReference type="Pfam" id="PF20703">
    <property type="entry name" value="nSTAND1"/>
    <property type="match status" value="1"/>
</dbReference>
<dbReference type="OrthoDB" id="464342at2"/>
<dbReference type="GO" id="GO:0006508">
    <property type="term" value="P:proteolysis"/>
    <property type="evidence" value="ECO:0007669"/>
    <property type="project" value="InterPro"/>
</dbReference>
<comment type="caution">
    <text evidence="3">The sequence shown here is derived from an EMBL/GenBank/DDBJ whole genome shotgun (WGS) entry which is preliminary data.</text>
</comment>
<dbReference type="SUPFAM" id="SSF52540">
    <property type="entry name" value="P-loop containing nucleoside triphosphate hydrolases"/>
    <property type="match status" value="1"/>
</dbReference>
<evidence type="ECO:0000313" key="4">
    <source>
        <dbReference type="Proteomes" id="UP000182190"/>
    </source>
</evidence>
<gene>
    <name evidence="3" type="ORF">PL9631_370043</name>
</gene>
<dbReference type="InterPro" id="IPR029030">
    <property type="entry name" value="Caspase-like_dom_sf"/>
</dbReference>
<reference evidence="3" key="1">
    <citation type="submission" date="2019-10" db="EMBL/GenBank/DDBJ databases">
        <authorList>
            <consortium name="Genoscope - CEA"/>
            <person name="William W."/>
        </authorList>
    </citation>
    <scope>NUCLEOTIDE SEQUENCE [LARGE SCALE GENOMIC DNA]</scope>
    <source>
        <strain evidence="3">BBR_PRJEB10994</strain>
    </source>
</reference>
<dbReference type="AlphaFoldDB" id="A0A7Z9BPZ0"/>
<dbReference type="Proteomes" id="UP000182190">
    <property type="component" value="Unassembled WGS sequence"/>
</dbReference>
<dbReference type="SUPFAM" id="SSF52129">
    <property type="entry name" value="Caspase-like"/>
    <property type="match status" value="1"/>
</dbReference>
<dbReference type="InterPro" id="IPR027417">
    <property type="entry name" value="P-loop_NTPase"/>
</dbReference>
<dbReference type="InterPro" id="IPR049052">
    <property type="entry name" value="nSTAND1"/>
</dbReference>
<protein>
    <submittedName>
        <fullName evidence="3">Uncharacterized caspase domain protein</fullName>
    </submittedName>
</protein>
<sequence length="1047" mass="117990">MNRQALVVGINRYPDLENLKRPAFDAEAIAHLLETYGGFKVRRLPAGVADQKFKVNPKPGSVEEIVNIKVLEEEILQLFAIGEKDCPDTALLFFAGHGLRKPRGLKEGFLASSDTNPEQELYGLALNSLRDILLESDVKQQIIWLDCCHGGQFIDVLNKADPGNAGKVRDRCFIAACSASETAYATGKHGVLTSLLLQGLDPQPRQVGKWINNLFLADFVNQQIQTNEYWRNFPQRPVFNNSGGAIQLIQGVKIDNIEAVSNQQPDICPYKGLQAFDFNDTDPKYFYGRTALTGELIEKVRTGNFLAVLGPSGSGKSSVVRAGLLYQLKLGQRLLQSKQWKILPVIRPGEYPLQSLAEAFAEGNKTALRWLKDALNQNGAVALQEFVADVEAERVFLVIDQFEEAFTLCQGTAKQEAERQQFFECLLGALDSTENKLCVVITMRADFLGKCAEQEYAGLAKKIQEHLVTVTPMTFEELDEAICEPAKQVGLEVERRLVTQMIVDVKDSAGSLPLLQFSLTALWQQWHQQWQQGKPGLSNQLTLNSYNELGGLKGTLEEQANKVFKNLSTAQKEIARWIFIELTQLGEDTEDTRRQVTKYQLVETLGRGEYSEDLVEEVIGILNDEKARLIVTSEENGVPVVDIAHEALIRHWDKLCEWVNAEREAIKVKRDIEKAAKEWESNDCRTEDLSLFWLGRKLERANNFLWRLPLSSLCEQFIEVSETIQDLLFNIDYSELEKPFYVRKLKYWRIVEEVAHLGLITTVRSSILDVPRFRLGLLLWDSDSIESEVLNSDRNYESKILQYQRAILQVVSQEFPLLMTTQKEFQLLQNILRIDQEDIAQIEQRIYSNKRNFIPGNDFIDVTVKRIDGCFRKTVDIPADMIVSEFISAAQEVANLEGVPCHLILEYNNLILSPSMTFKALGVLSGDVLILSRIVGGGGGIQIDSHEQFEPEILHYPTIEQITITVMTYDGLRKAETDVPINFIVEDLMLSASDHFNLSRDLLDCIVLKRTNIPLNGFMTLKDAGVQSGDILTLIPILAADGDPAFL</sequence>
<feature type="domain" description="Peptidase C14 caspase" evidence="1">
    <location>
        <begin position="3"/>
        <end position="240"/>
    </location>
</feature>
<keyword evidence="4" id="KW-1185">Reference proteome</keyword>
<organism evidence="3 4">
    <name type="scientific">Planktothrix paucivesiculata PCC 9631</name>
    <dbReference type="NCBI Taxonomy" id="671071"/>
    <lineage>
        <taxon>Bacteria</taxon>
        <taxon>Bacillati</taxon>
        <taxon>Cyanobacteriota</taxon>
        <taxon>Cyanophyceae</taxon>
        <taxon>Oscillatoriophycideae</taxon>
        <taxon>Oscillatoriales</taxon>
        <taxon>Microcoleaceae</taxon>
        <taxon>Planktothrix</taxon>
    </lineage>
</organism>
<proteinExistence type="predicted"/>
<dbReference type="EMBL" id="CZCS02000176">
    <property type="protein sequence ID" value="VXD17839.1"/>
    <property type="molecule type" value="Genomic_DNA"/>
</dbReference>